<dbReference type="SUPFAM" id="SSF143422">
    <property type="entry name" value="Transposase IS200-like"/>
    <property type="match status" value="1"/>
</dbReference>
<name>A0A502F7P4_9FLAO</name>
<gene>
    <name evidence="2" type="ORF">EAH81_01905</name>
</gene>
<dbReference type="EMBL" id="RCZH01000001">
    <property type="protein sequence ID" value="TPG45379.1"/>
    <property type="molecule type" value="Genomic_DNA"/>
</dbReference>
<dbReference type="GO" id="GO:0004803">
    <property type="term" value="F:transposase activity"/>
    <property type="evidence" value="ECO:0007669"/>
    <property type="project" value="InterPro"/>
</dbReference>
<dbReference type="OrthoDB" id="9794403at2"/>
<keyword evidence="3" id="KW-1185">Reference proteome</keyword>
<dbReference type="InterPro" id="IPR052715">
    <property type="entry name" value="RAYT_transposase"/>
</dbReference>
<feature type="domain" description="Transposase IS200-like" evidence="1">
    <location>
        <begin position="21"/>
        <end position="284"/>
    </location>
</feature>
<dbReference type="Proteomes" id="UP000319700">
    <property type="component" value="Unassembled WGS sequence"/>
</dbReference>
<dbReference type="InterPro" id="IPR036515">
    <property type="entry name" value="Transposase_17_sf"/>
</dbReference>
<sequence length="295" mass="34367">MTLFKEKYKIGSNRLKNWDYSSEAVYFITLVTKNRDCIFGSIEEDKMILNENGKTIETELLKSIKIRENWFFHNWVVMPNHIHLLIEIMEPRFKNKQIVDKQNLGMQIPHMEIGDNQIGDKQIFGMQIPRTEIDDIQIDDMQFPHTQIVETHSSASASGISTNNEVNDLTNIGETHCCASLRDNWGDNRDDNYGSNLNDNCGTNRGDNCVNINENRNRNNKNQDQLDSILLRKPNSISSFVATFKSVTTRQINGVETIWQSNYHDHIVRNYKKFDIIYNYIKTNPRAWELDSMKP</sequence>
<dbReference type="PANTHER" id="PTHR36966">
    <property type="entry name" value="REP-ASSOCIATED TYROSINE TRANSPOSASE"/>
    <property type="match status" value="1"/>
</dbReference>
<dbReference type="AlphaFoldDB" id="A0A502F7P4"/>
<accession>A0A502F7P4</accession>
<protein>
    <recommendedName>
        <fullName evidence="1">Transposase IS200-like domain-containing protein</fullName>
    </recommendedName>
</protein>
<organism evidence="2 3">
    <name type="scientific">Flavobacterium pectinovorum</name>
    <dbReference type="NCBI Taxonomy" id="29533"/>
    <lineage>
        <taxon>Bacteria</taxon>
        <taxon>Pseudomonadati</taxon>
        <taxon>Bacteroidota</taxon>
        <taxon>Flavobacteriia</taxon>
        <taxon>Flavobacteriales</taxon>
        <taxon>Flavobacteriaceae</taxon>
        <taxon>Flavobacterium</taxon>
    </lineage>
</organism>
<dbReference type="GO" id="GO:0043565">
    <property type="term" value="F:sequence-specific DNA binding"/>
    <property type="evidence" value="ECO:0007669"/>
    <property type="project" value="TreeGrafter"/>
</dbReference>
<dbReference type="Gene3D" id="3.30.70.1290">
    <property type="entry name" value="Transposase IS200-like"/>
    <property type="match status" value="2"/>
</dbReference>
<evidence type="ECO:0000313" key="3">
    <source>
        <dbReference type="Proteomes" id="UP000319700"/>
    </source>
</evidence>
<reference evidence="2 3" key="1">
    <citation type="journal article" date="2019" name="Environ. Microbiol.">
        <title>Species interactions and distinct microbial communities in high Arctic permafrost affected cryosols are associated with the CH4 and CO2 gas fluxes.</title>
        <authorList>
            <person name="Altshuler I."/>
            <person name="Hamel J."/>
            <person name="Turney S."/>
            <person name="Magnuson E."/>
            <person name="Levesque R."/>
            <person name="Greer C."/>
            <person name="Whyte L.G."/>
        </authorList>
    </citation>
    <scope>NUCLEOTIDE SEQUENCE [LARGE SCALE GENOMIC DNA]</scope>
    <source>
        <strain evidence="2 3">42</strain>
    </source>
</reference>
<dbReference type="RefSeq" id="WP_140503134.1">
    <property type="nucleotide sequence ID" value="NZ_RCZH01000001.1"/>
</dbReference>
<dbReference type="SMART" id="SM01321">
    <property type="entry name" value="Y1_Tnp"/>
    <property type="match status" value="1"/>
</dbReference>
<evidence type="ECO:0000313" key="2">
    <source>
        <dbReference type="EMBL" id="TPG45379.1"/>
    </source>
</evidence>
<dbReference type="GO" id="GO:0006313">
    <property type="term" value="P:DNA transposition"/>
    <property type="evidence" value="ECO:0007669"/>
    <property type="project" value="InterPro"/>
</dbReference>
<evidence type="ECO:0000259" key="1">
    <source>
        <dbReference type="SMART" id="SM01321"/>
    </source>
</evidence>
<proteinExistence type="predicted"/>
<dbReference type="PANTHER" id="PTHR36966:SF1">
    <property type="entry name" value="REP-ASSOCIATED TYROSINE TRANSPOSASE"/>
    <property type="match status" value="1"/>
</dbReference>
<comment type="caution">
    <text evidence="2">The sequence shown here is derived from an EMBL/GenBank/DDBJ whole genome shotgun (WGS) entry which is preliminary data.</text>
</comment>
<dbReference type="InterPro" id="IPR002686">
    <property type="entry name" value="Transposase_17"/>
</dbReference>